<reference evidence="3 4" key="1">
    <citation type="submission" date="2024-08" db="EMBL/GenBank/DDBJ databases">
        <title>Whole-genome sequencing of halo(alkali)philic microorganisms from hypersaline lakes.</title>
        <authorList>
            <person name="Sorokin D.Y."/>
            <person name="Merkel A.Y."/>
            <person name="Messina E."/>
            <person name="Yakimov M."/>
        </authorList>
    </citation>
    <scope>NUCLEOTIDE SEQUENCE [LARGE SCALE GENOMIC DNA]</scope>
    <source>
        <strain evidence="3 4">Cl-TMA</strain>
    </source>
</reference>
<feature type="domain" description="VWFA" evidence="2">
    <location>
        <begin position="31"/>
        <end position="232"/>
    </location>
</feature>
<sequence>MKTSKVIGSLLLAIPLATASFSAQAVPMETALGIVIDGSGSISGSEFATQQNAYASVLGNASLVPANGSIAVNLVQFSSNAQLEQTALRIESSSDRDTLVDAINDMSQLDGSTSIGSGIERSRINMDSFLSGFGPAAFSTDFRKLIDVSTDGEHNTGYSPSLASQQALGDGYTKVNCLGIGNSADCTWNPSGSSDFDADSFEDLEPVLTQKVGTELDTIPAPSSLALLGASLFAFGAIRGRKSEA</sequence>
<keyword evidence="1" id="KW-0732">Signal</keyword>
<dbReference type="Pfam" id="PF00092">
    <property type="entry name" value="VWA"/>
    <property type="match status" value="1"/>
</dbReference>
<protein>
    <submittedName>
        <fullName evidence="3">VWA domain-containing protein</fullName>
    </submittedName>
</protein>
<dbReference type="SMART" id="SM00327">
    <property type="entry name" value="VWA"/>
    <property type="match status" value="1"/>
</dbReference>
<evidence type="ECO:0000259" key="2">
    <source>
        <dbReference type="PROSITE" id="PS50234"/>
    </source>
</evidence>
<dbReference type="Proteomes" id="UP001575181">
    <property type="component" value="Unassembled WGS sequence"/>
</dbReference>
<name>A0ABV4TTS1_9GAMM</name>
<organism evidence="3 4">
    <name type="scientific">Thiohalorhabdus methylotrophus</name>
    <dbReference type="NCBI Taxonomy" id="3242694"/>
    <lineage>
        <taxon>Bacteria</taxon>
        <taxon>Pseudomonadati</taxon>
        <taxon>Pseudomonadota</taxon>
        <taxon>Gammaproteobacteria</taxon>
        <taxon>Thiohalorhabdales</taxon>
        <taxon>Thiohalorhabdaceae</taxon>
        <taxon>Thiohalorhabdus</taxon>
    </lineage>
</organism>
<dbReference type="InterPro" id="IPR002035">
    <property type="entry name" value="VWF_A"/>
</dbReference>
<proteinExistence type="predicted"/>
<evidence type="ECO:0000313" key="3">
    <source>
        <dbReference type="EMBL" id="MFA9459923.1"/>
    </source>
</evidence>
<dbReference type="EMBL" id="JBGUAW010000002">
    <property type="protein sequence ID" value="MFA9459923.1"/>
    <property type="molecule type" value="Genomic_DNA"/>
</dbReference>
<dbReference type="PRINTS" id="PR00453">
    <property type="entry name" value="VWFADOMAIN"/>
</dbReference>
<comment type="caution">
    <text evidence="3">The sequence shown here is derived from an EMBL/GenBank/DDBJ whole genome shotgun (WGS) entry which is preliminary data.</text>
</comment>
<accession>A0ABV4TTS1</accession>
<feature type="signal peptide" evidence="1">
    <location>
        <begin position="1"/>
        <end position="25"/>
    </location>
</feature>
<keyword evidence="4" id="KW-1185">Reference proteome</keyword>
<dbReference type="SUPFAM" id="SSF53300">
    <property type="entry name" value="vWA-like"/>
    <property type="match status" value="1"/>
</dbReference>
<dbReference type="RefSeq" id="WP_373654704.1">
    <property type="nucleotide sequence ID" value="NZ_JBGUAW010000002.1"/>
</dbReference>
<dbReference type="PROSITE" id="PS50234">
    <property type="entry name" value="VWFA"/>
    <property type="match status" value="1"/>
</dbReference>
<dbReference type="InterPro" id="IPR036465">
    <property type="entry name" value="vWFA_dom_sf"/>
</dbReference>
<evidence type="ECO:0000256" key="1">
    <source>
        <dbReference type="SAM" id="SignalP"/>
    </source>
</evidence>
<feature type="chain" id="PRO_5047065960" evidence="1">
    <location>
        <begin position="26"/>
        <end position="245"/>
    </location>
</feature>
<evidence type="ECO:0000313" key="4">
    <source>
        <dbReference type="Proteomes" id="UP001575181"/>
    </source>
</evidence>
<gene>
    <name evidence="3" type="ORF">ACERLL_03695</name>
</gene>
<dbReference type="Gene3D" id="3.40.50.410">
    <property type="entry name" value="von Willebrand factor, type A domain"/>
    <property type="match status" value="1"/>
</dbReference>